<sequence>MSWTDRTPPWLPPLPPPRRGRGLIVLGWILVGSTFVYIFIMSYLGGTHTLYTLIPLLLGLLCLIVGLLRRDTRAR</sequence>
<keyword evidence="1" id="KW-0472">Membrane</keyword>
<evidence type="ECO:0000313" key="3">
    <source>
        <dbReference type="Proteomes" id="UP000239297"/>
    </source>
</evidence>
<accession>A0A2S5J1Y4</accession>
<evidence type="ECO:0000313" key="2">
    <source>
        <dbReference type="EMBL" id="PPB50760.1"/>
    </source>
</evidence>
<dbReference type="AlphaFoldDB" id="A0A2S5J1Y4"/>
<organism evidence="2 3">
    <name type="scientific">Arthrobacter pityocampae</name>
    <dbReference type="NCBI Taxonomy" id="547334"/>
    <lineage>
        <taxon>Bacteria</taxon>
        <taxon>Bacillati</taxon>
        <taxon>Actinomycetota</taxon>
        <taxon>Actinomycetes</taxon>
        <taxon>Micrococcales</taxon>
        <taxon>Micrococcaceae</taxon>
        <taxon>Arthrobacter</taxon>
    </lineage>
</organism>
<reference evidence="2 3" key="1">
    <citation type="journal article" date="2014" name="Int. J. Syst. Evol. Microbiol.">
        <title>Arthrobacter pityocampae sp. nov., isolated from Thaumetopoea pityocampa (Lep., Thaumetopoeidae).</title>
        <authorList>
            <person name="Ince I.A."/>
            <person name="Demirbag Z."/>
            <person name="Kati H."/>
        </authorList>
    </citation>
    <scope>NUCLEOTIDE SEQUENCE [LARGE SCALE GENOMIC DNA]</scope>
    <source>
        <strain evidence="2 3">Tp2</strain>
    </source>
</reference>
<feature type="transmembrane region" description="Helical" evidence="1">
    <location>
        <begin position="50"/>
        <end position="68"/>
    </location>
</feature>
<proteinExistence type="predicted"/>
<dbReference type="InterPro" id="IPR008436">
    <property type="entry name" value="SRP-like"/>
</dbReference>
<comment type="caution">
    <text evidence="2">The sequence shown here is derived from an EMBL/GenBank/DDBJ whole genome shotgun (WGS) entry which is preliminary data.</text>
</comment>
<evidence type="ECO:0000256" key="1">
    <source>
        <dbReference type="SAM" id="Phobius"/>
    </source>
</evidence>
<dbReference type="Proteomes" id="UP000239297">
    <property type="component" value="Unassembled WGS sequence"/>
</dbReference>
<keyword evidence="3" id="KW-1185">Reference proteome</keyword>
<keyword evidence="1" id="KW-0812">Transmembrane</keyword>
<keyword evidence="1" id="KW-1133">Transmembrane helix</keyword>
<dbReference type="EMBL" id="PRKW01000001">
    <property type="protein sequence ID" value="PPB50760.1"/>
    <property type="molecule type" value="Genomic_DNA"/>
</dbReference>
<dbReference type="Pfam" id="PF05745">
    <property type="entry name" value="CRPA"/>
    <property type="match status" value="1"/>
</dbReference>
<feature type="transmembrane region" description="Helical" evidence="1">
    <location>
        <begin position="23"/>
        <end position="44"/>
    </location>
</feature>
<dbReference type="RefSeq" id="WP_146065587.1">
    <property type="nucleotide sequence ID" value="NZ_PRKW01000001.1"/>
</dbReference>
<gene>
    <name evidence="2" type="ORF">C4K88_02475</name>
</gene>
<name>A0A2S5J1Y4_9MICC</name>
<dbReference type="GO" id="GO:0019867">
    <property type="term" value="C:outer membrane"/>
    <property type="evidence" value="ECO:0007669"/>
    <property type="project" value="InterPro"/>
</dbReference>
<protein>
    <submittedName>
        <fullName evidence="2">Uncharacterized protein</fullName>
    </submittedName>
</protein>